<dbReference type="NCBIfam" id="TIGR03619">
    <property type="entry name" value="F420_Rv2161c"/>
    <property type="match status" value="1"/>
</dbReference>
<evidence type="ECO:0000256" key="2">
    <source>
        <dbReference type="ARBA" id="ARBA00022643"/>
    </source>
</evidence>
<sequence length="317" mass="36333">MVMSDIDFGIQIEPQYGFTYEMVREVATEAEALGFESIWVSDHFFMTDDSVGTNCLECWTTLTALARDTEALRFGPMVASQSYRNPALQANIAASLDHISGGRVNFGIGAGWKEAEYGAYGYPFPRPVTRIRQMEETIEIVKRMWTQDKATFKGKYYEVEDALCYPRPVQKPHIPVWVGGTGNLTLKVAAKHADAVNFAWSQPPSYFEERTKVLREHCKKVGRDPDEIRRSAGLMVTMAETREKLDEELEKQERETYTPYRRYLSRQQPNIVGTPEEVAEKVGEYVALGIDHFILRFNFGQELEHMNLFMDKVRKSI</sequence>
<evidence type="ECO:0000313" key="6">
    <source>
        <dbReference type="EMBL" id="GAF83247.1"/>
    </source>
</evidence>
<evidence type="ECO:0000256" key="3">
    <source>
        <dbReference type="ARBA" id="ARBA00023002"/>
    </source>
</evidence>
<dbReference type="NCBIfam" id="TIGR03560">
    <property type="entry name" value="F420_Rv1855c"/>
    <property type="match status" value="1"/>
</dbReference>
<dbReference type="Gene3D" id="3.20.20.30">
    <property type="entry name" value="Luciferase-like domain"/>
    <property type="match status" value="1"/>
</dbReference>
<accession>X0T4Z0</accession>
<name>X0T4Z0_9ZZZZ</name>
<comment type="caution">
    <text evidence="6">The sequence shown here is derived from an EMBL/GenBank/DDBJ whole genome shotgun (WGS) entry which is preliminary data.</text>
</comment>
<organism evidence="6">
    <name type="scientific">marine sediment metagenome</name>
    <dbReference type="NCBI Taxonomy" id="412755"/>
    <lineage>
        <taxon>unclassified sequences</taxon>
        <taxon>metagenomes</taxon>
        <taxon>ecological metagenomes</taxon>
    </lineage>
</organism>
<keyword evidence="2" id="KW-0288">FMN</keyword>
<dbReference type="GO" id="GO:0046306">
    <property type="term" value="P:alkanesulfonate catabolic process"/>
    <property type="evidence" value="ECO:0007669"/>
    <property type="project" value="TreeGrafter"/>
</dbReference>
<feature type="domain" description="Luciferase-like" evidence="5">
    <location>
        <begin position="18"/>
        <end position="292"/>
    </location>
</feature>
<keyword evidence="1" id="KW-0285">Flavoprotein</keyword>
<keyword evidence="4" id="KW-0503">Monooxygenase</keyword>
<gene>
    <name evidence="6" type="ORF">S01H1_11932</name>
</gene>
<evidence type="ECO:0000259" key="5">
    <source>
        <dbReference type="Pfam" id="PF00296"/>
    </source>
</evidence>
<dbReference type="GO" id="GO:0008726">
    <property type="term" value="F:alkanesulfonate monooxygenase activity"/>
    <property type="evidence" value="ECO:0007669"/>
    <property type="project" value="TreeGrafter"/>
</dbReference>
<dbReference type="InterPro" id="IPR019952">
    <property type="entry name" value="F420_OxRdatse_Rv1855c_pred"/>
</dbReference>
<dbReference type="InterPro" id="IPR011251">
    <property type="entry name" value="Luciferase-like_dom"/>
</dbReference>
<dbReference type="PANTHER" id="PTHR42847">
    <property type="entry name" value="ALKANESULFONATE MONOOXYGENASE"/>
    <property type="match status" value="1"/>
</dbReference>
<dbReference type="EMBL" id="BARS01006102">
    <property type="protein sequence ID" value="GAF83247.1"/>
    <property type="molecule type" value="Genomic_DNA"/>
</dbReference>
<dbReference type="InterPro" id="IPR019921">
    <property type="entry name" value="Lucif-like_OxRdtase_Rv2161c"/>
</dbReference>
<dbReference type="InterPro" id="IPR050172">
    <property type="entry name" value="SsuD_RutA_monooxygenase"/>
</dbReference>
<evidence type="ECO:0000256" key="1">
    <source>
        <dbReference type="ARBA" id="ARBA00022630"/>
    </source>
</evidence>
<proteinExistence type="predicted"/>
<protein>
    <recommendedName>
        <fullName evidence="5">Luciferase-like domain-containing protein</fullName>
    </recommendedName>
</protein>
<dbReference type="Pfam" id="PF00296">
    <property type="entry name" value="Bac_luciferase"/>
    <property type="match status" value="1"/>
</dbReference>
<reference evidence="6" key="1">
    <citation type="journal article" date="2014" name="Front. Microbiol.">
        <title>High frequency of phylogenetically diverse reductive dehalogenase-homologous genes in deep subseafloor sedimentary metagenomes.</title>
        <authorList>
            <person name="Kawai M."/>
            <person name="Futagami T."/>
            <person name="Toyoda A."/>
            <person name="Takaki Y."/>
            <person name="Nishi S."/>
            <person name="Hori S."/>
            <person name="Arai W."/>
            <person name="Tsubouchi T."/>
            <person name="Morono Y."/>
            <person name="Uchiyama I."/>
            <person name="Ito T."/>
            <person name="Fujiyama A."/>
            <person name="Inagaki F."/>
            <person name="Takami H."/>
        </authorList>
    </citation>
    <scope>NUCLEOTIDE SEQUENCE</scope>
    <source>
        <strain evidence="6">Expedition CK06-06</strain>
    </source>
</reference>
<keyword evidence="3" id="KW-0560">Oxidoreductase</keyword>
<dbReference type="SUPFAM" id="SSF51679">
    <property type="entry name" value="Bacterial luciferase-like"/>
    <property type="match status" value="1"/>
</dbReference>
<dbReference type="AlphaFoldDB" id="X0T4Z0"/>
<dbReference type="InterPro" id="IPR036661">
    <property type="entry name" value="Luciferase-like_sf"/>
</dbReference>
<dbReference type="PANTHER" id="PTHR42847:SF4">
    <property type="entry name" value="ALKANESULFONATE MONOOXYGENASE-RELATED"/>
    <property type="match status" value="1"/>
</dbReference>
<evidence type="ECO:0000256" key="4">
    <source>
        <dbReference type="ARBA" id="ARBA00023033"/>
    </source>
</evidence>